<reference evidence="11" key="1">
    <citation type="journal article" date="2015" name="J. Biotechnol.">
        <title>The structure of the Cyberlindnera jadinii genome and its relation to Candida utilis analyzed by the occurrence of single nucleotide polymorphisms.</title>
        <authorList>
            <person name="Rupp O."/>
            <person name="Brinkrolf K."/>
            <person name="Buerth C."/>
            <person name="Kunigo M."/>
            <person name="Schneider J."/>
            <person name="Jaenicke S."/>
            <person name="Goesmann A."/>
            <person name="Puehler A."/>
            <person name="Jaeger K.-E."/>
            <person name="Ernst J.F."/>
        </authorList>
    </citation>
    <scope>NUCLEOTIDE SEQUENCE [LARGE SCALE GENOMIC DNA]</scope>
    <source>
        <strain evidence="11">ATCC 18201 / CBS 1600 / BCRC 20928 / JCM 3617 / NBRC 0987 / NRRL Y-1542</strain>
    </source>
</reference>
<dbReference type="CDD" id="cd09138">
    <property type="entry name" value="PLDc_vPLD1_2_yPLD_like_1"/>
    <property type="match status" value="1"/>
</dbReference>
<keyword evidence="6" id="KW-0443">Lipid metabolism</keyword>
<dbReference type="InterPro" id="IPR016555">
    <property type="entry name" value="PLipase_D_euk"/>
</dbReference>
<keyword evidence="5 7" id="KW-0442">Lipid degradation</keyword>
<keyword evidence="3" id="KW-0677">Repeat</keyword>
<keyword evidence="4 7" id="KW-0378">Hydrolase</keyword>
<feature type="compositionally biased region" description="Polar residues" evidence="8">
    <location>
        <begin position="1492"/>
        <end position="1502"/>
    </location>
</feature>
<evidence type="ECO:0000259" key="9">
    <source>
        <dbReference type="PROSITE" id="PS50035"/>
    </source>
</evidence>
<dbReference type="GO" id="GO:0035556">
    <property type="term" value="P:intracellular signal transduction"/>
    <property type="evidence" value="ECO:0007669"/>
    <property type="project" value="InterPro"/>
</dbReference>
<dbReference type="InterPro" id="IPR001683">
    <property type="entry name" value="PX_dom"/>
</dbReference>
<dbReference type="FunFam" id="3.30.870.10:FF:000011">
    <property type="entry name" value="Phospholipase"/>
    <property type="match status" value="1"/>
</dbReference>
<dbReference type="GO" id="GO:0009395">
    <property type="term" value="P:phospholipid catabolic process"/>
    <property type="evidence" value="ECO:0007669"/>
    <property type="project" value="TreeGrafter"/>
</dbReference>
<dbReference type="Pfam" id="PF00614">
    <property type="entry name" value="PLDc"/>
    <property type="match status" value="1"/>
</dbReference>
<dbReference type="GO" id="GO:0004630">
    <property type="term" value="F:phospholipase D activity"/>
    <property type="evidence" value="ECO:0007669"/>
    <property type="project" value="UniProtKB-UniRule"/>
</dbReference>
<dbReference type="Pfam" id="PF13091">
    <property type="entry name" value="PLDc_2"/>
    <property type="match status" value="1"/>
</dbReference>
<feature type="compositionally biased region" description="Polar residues" evidence="8">
    <location>
        <begin position="28"/>
        <end position="37"/>
    </location>
</feature>
<dbReference type="PANTHER" id="PTHR18896">
    <property type="entry name" value="PHOSPHOLIPASE D"/>
    <property type="match status" value="1"/>
</dbReference>
<evidence type="ECO:0000256" key="6">
    <source>
        <dbReference type="ARBA" id="ARBA00023098"/>
    </source>
</evidence>
<evidence type="ECO:0000313" key="10">
    <source>
        <dbReference type="EMBL" id="CEP20616.1"/>
    </source>
</evidence>
<dbReference type="PANTHER" id="PTHR18896:SF76">
    <property type="entry name" value="PHOSPHOLIPASE"/>
    <property type="match status" value="1"/>
</dbReference>
<feature type="domain" description="PLD phosphodiesterase" evidence="9">
    <location>
        <begin position="701"/>
        <end position="728"/>
    </location>
</feature>
<evidence type="ECO:0000313" key="11">
    <source>
        <dbReference type="Proteomes" id="UP000038830"/>
    </source>
</evidence>
<dbReference type="EC" id="3.1.4.4" evidence="7"/>
<proteinExistence type="inferred from homology"/>
<feature type="region of interest" description="Disordered" evidence="8">
    <location>
        <begin position="1"/>
        <end position="117"/>
    </location>
</feature>
<dbReference type="GO" id="GO:0035091">
    <property type="term" value="F:phosphatidylinositol binding"/>
    <property type="evidence" value="ECO:0007669"/>
    <property type="project" value="InterPro"/>
</dbReference>
<feature type="region of interest" description="Disordered" evidence="8">
    <location>
        <begin position="307"/>
        <end position="356"/>
    </location>
</feature>
<dbReference type="GO" id="GO:0006654">
    <property type="term" value="P:phosphatidic acid biosynthetic process"/>
    <property type="evidence" value="ECO:0007669"/>
    <property type="project" value="InterPro"/>
</dbReference>
<feature type="compositionally biased region" description="Basic and acidic residues" evidence="8">
    <location>
        <begin position="307"/>
        <end position="316"/>
    </location>
</feature>
<accession>A0A0H5BYZ8</accession>
<feature type="region of interest" description="Disordered" evidence="8">
    <location>
        <begin position="165"/>
        <end position="184"/>
    </location>
</feature>
<comment type="catalytic activity">
    <reaction evidence="1 7">
        <text>a 1,2-diacyl-sn-glycero-3-phosphocholine + H2O = a 1,2-diacyl-sn-glycero-3-phosphate + choline + H(+)</text>
        <dbReference type="Rhea" id="RHEA:14445"/>
        <dbReference type="ChEBI" id="CHEBI:15354"/>
        <dbReference type="ChEBI" id="CHEBI:15377"/>
        <dbReference type="ChEBI" id="CHEBI:15378"/>
        <dbReference type="ChEBI" id="CHEBI:57643"/>
        <dbReference type="ChEBI" id="CHEBI:58608"/>
        <dbReference type="EC" id="3.1.4.4"/>
    </reaction>
</comment>
<dbReference type="CDD" id="cd09141">
    <property type="entry name" value="PLDc_vPLD1_2_yPLD_like_2"/>
    <property type="match status" value="1"/>
</dbReference>
<feature type="region of interest" description="Disordered" evidence="8">
    <location>
        <begin position="1325"/>
        <end position="1353"/>
    </location>
</feature>
<protein>
    <recommendedName>
        <fullName evidence="7">Phospholipase</fullName>
        <ecNumber evidence="7">3.1.4.4</ecNumber>
    </recommendedName>
</protein>
<dbReference type="SUPFAM" id="SSF56024">
    <property type="entry name" value="Phospholipase D/nuclease"/>
    <property type="match status" value="2"/>
</dbReference>
<evidence type="ECO:0000256" key="5">
    <source>
        <dbReference type="ARBA" id="ARBA00022963"/>
    </source>
</evidence>
<evidence type="ECO:0000256" key="1">
    <source>
        <dbReference type="ARBA" id="ARBA00000798"/>
    </source>
</evidence>
<evidence type="ECO:0000256" key="8">
    <source>
        <dbReference type="SAM" id="MobiDB-lite"/>
    </source>
</evidence>
<feature type="compositionally biased region" description="Basic and acidic residues" evidence="8">
    <location>
        <begin position="55"/>
        <end position="74"/>
    </location>
</feature>
<feature type="compositionally biased region" description="Polar residues" evidence="8">
    <location>
        <begin position="317"/>
        <end position="331"/>
    </location>
</feature>
<evidence type="ECO:0000256" key="2">
    <source>
        <dbReference type="ARBA" id="ARBA00008664"/>
    </source>
</evidence>
<feature type="domain" description="PLD phosphodiesterase" evidence="9">
    <location>
        <begin position="1007"/>
        <end position="1034"/>
    </location>
</feature>
<dbReference type="SMART" id="SM00155">
    <property type="entry name" value="PLDc"/>
    <property type="match status" value="2"/>
</dbReference>
<dbReference type="InterPro" id="IPR025202">
    <property type="entry name" value="PLD-like_dom"/>
</dbReference>
<evidence type="ECO:0000256" key="3">
    <source>
        <dbReference type="ARBA" id="ARBA00022737"/>
    </source>
</evidence>
<dbReference type="CDD" id="cd01254">
    <property type="entry name" value="PH_PLD"/>
    <property type="match status" value="1"/>
</dbReference>
<dbReference type="PROSITE" id="PS50035">
    <property type="entry name" value="PLD"/>
    <property type="match status" value="2"/>
</dbReference>
<dbReference type="PIRSF" id="PIRSF009376">
    <property type="entry name" value="Phospholipase_D_euk"/>
    <property type="match status" value="1"/>
</dbReference>
<gene>
    <name evidence="10" type="ORF">BN1211_0523</name>
</gene>
<organism evidence="10 11">
    <name type="scientific">Cyberlindnera jadinii (strain ATCC 18201 / CBS 1600 / BCRC 20928 / JCM 3617 / NBRC 0987 / NRRL Y-1542)</name>
    <name type="common">Torula yeast</name>
    <name type="synonym">Candida utilis</name>
    <dbReference type="NCBI Taxonomy" id="983966"/>
    <lineage>
        <taxon>Eukaryota</taxon>
        <taxon>Fungi</taxon>
        <taxon>Dikarya</taxon>
        <taxon>Ascomycota</taxon>
        <taxon>Saccharomycotina</taxon>
        <taxon>Saccharomycetes</taxon>
        <taxon>Phaffomycetales</taxon>
        <taxon>Phaffomycetaceae</taxon>
        <taxon>Cyberlindnera</taxon>
    </lineage>
</organism>
<dbReference type="InterPro" id="IPR015679">
    <property type="entry name" value="PLipase_D_fam"/>
</dbReference>
<feature type="compositionally biased region" description="Low complexity" evidence="8">
    <location>
        <begin position="1540"/>
        <end position="1550"/>
    </location>
</feature>
<dbReference type="Proteomes" id="UP000038830">
    <property type="component" value="Unassembled WGS sequence"/>
</dbReference>
<dbReference type="SMART" id="SM00312">
    <property type="entry name" value="PX"/>
    <property type="match status" value="1"/>
</dbReference>
<sequence length="1621" mass="185825">MTLDPLDPNSEDMASDRSIRASRKKSNESAIQRSNANGELFRPHEIGNQFNWDADVWHKNEDNQQREGGEHLEPVDNVSSSAFVHHDEKVHPQRPMSPHTQVSTAFEQQEPPQPQEVMPHLHDGEQELPTWRRKFSLIPGGFSAGPDSSTRWKEWKQALKFGKPRKSSVVAKSPAPKRPQLDESEEAARIRASNMVTCLIAGSPAALILASNFLKDEHGTRRAPLLLNQLAIELEDVSRPGSKHTKYRINLEYGIGSNRLKWHVIKDLRDLVSLHSRLKVAVFQSKSLKGFKHTEIPKFPKVLSKDMEPGRLEHPTFNETYLSTPKPTSNRFDVPRPSQNRRHGSLSSGSSDHSGGLVDRIHRIASRMSISDERGIDNDREQFRKKIENYLNQLILAFALKAEANRLFQFFELSPIGVLLSYEHGFQGKQGYMIVGSSSKAQGWRVGHWKFSDIKQMVQRHTYKWFLVRDSYIMYVSDIYSTTPLDVFLVDSSFKITYHGEDNSVSPLQFDNDNESFYDDTASIDESKPPRSGKTLPHVVIKLENGERELKMIAKSKNQAIMWAQSIQNMQKNTIWSSSNRFNSFAPVRENCFAQWLVDGRDHFWALSSALEMATDVIYIHDWWLSPEIYMRRPANGNQEWRLDRILKRKAEEGVKVFVIVYRNVGTTVVTDSLWTKHSLIDLHPNVHVLRSPNQWLQNTFFWAHHEKLCIVDHAVAFVGGIDLCFGRYDTPDHVLVDDSPYDFGSERDASEQGIRFQTFPGKDYSNPRVKDFYDLDKPYESMYDRQVVPRMPWHDVHMMVAGEPARDLARHFVQRWNYLLRQKRPSRPTPLLIPPTSFTPVELEKYDLAGTCEVQLLRSSGNWSLGLQKHEQSIQNAYLKIIETSEHYVYLENQFFITASAFDGTVIENRIGDALVDRIIRAHNEKKKWKAIIVIPLMPGFESQVDEAEGSSVRVIMQCQYQSISRGTTSIFAKLKKMKINPYDYIQFYSLRKWGRIGPDRTVVSEQLYIHAKIIISDDRTALIGSANINERSQRGNRDSEVAAIVRDTELVNTTMDGKPYKAGKFAHTLRMRLMREHLGIDVDILDIVERRFSKIEQLARETKTGQQSKTHNFSNKDHEVQSSMVELASRDVLNMPSGTDKWKKFWANSTTQIPTLDKRFEEINKEDDKKNIPEFLVSKSHDPVYLSYHSFNNRAREQNVGIRDKKPFSSDSRVTNNEEHKLDVEGEGVDKMKSKAFKNYKLNAAKTLKKWATESLVNDATDVFLPHVEQVLEFLDDDELISDPSKLTNDQELALAERNQERWNMLKRIAYLQRVAAKQKLQVNDENIRRSKSNLPPLDHSGVPQEGPTKTGTLVQDAVSAADLMSRSNDQSAEDSDLNEIQDLPGENIPVINLSSANAQRLVQSINDLIGEPKFQKFIDPYCFGDPLEDAFYEDVWFNNAHRNTILFREVFHCQPDDTVATWKDYQTFTKLNTAFSLAQKQQADRRLTSKTSDSNSETSTVDDKISSPRRDSVRLEDIEEVSSVEGILGNAPPPHTDSGVDSSGSSDIPKRGKSGEYAFRKRSPLGADRVFDRETADRILSEVQGHLVLFPTDWLWKEIEGGNWFYNMDRLPPIEIYD</sequence>
<comment type="similarity">
    <text evidence="2 7">Belongs to the phospholipase D family.</text>
</comment>
<feature type="compositionally biased region" description="Basic and acidic residues" evidence="8">
    <location>
        <begin position="1504"/>
        <end position="1519"/>
    </location>
</feature>
<feature type="compositionally biased region" description="Low complexity" evidence="8">
    <location>
        <begin position="345"/>
        <end position="356"/>
    </location>
</feature>
<evidence type="ECO:0000256" key="7">
    <source>
        <dbReference type="PIRNR" id="PIRNR009376"/>
    </source>
</evidence>
<dbReference type="EMBL" id="CDQK01000001">
    <property type="protein sequence ID" value="CEP20616.1"/>
    <property type="molecule type" value="Genomic_DNA"/>
</dbReference>
<evidence type="ECO:0000256" key="4">
    <source>
        <dbReference type="ARBA" id="ARBA00022801"/>
    </source>
</evidence>
<feature type="region of interest" description="Disordered" evidence="8">
    <location>
        <begin position="1485"/>
        <end position="1560"/>
    </location>
</feature>
<dbReference type="InterPro" id="IPR001736">
    <property type="entry name" value="PLipase_D/transphosphatidylase"/>
</dbReference>
<dbReference type="Gene3D" id="3.30.870.10">
    <property type="entry name" value="Endonuclease Chain A"/>
    <property type="match status" value="2"/>
</dbReference>
<name>A0A0H5BYZ8_CYBJN</name>